<evidence type="ECO:0000259" key="3">
    <source>
        <dbReference type="PROSITE" id="PS50030"/>
    </source>
</evidence>
<feature type="domain" description="UBA" evidence="3">
    <location>
        <begin position="475"/>
        <end position="518"/>
    </location>
</feature>
<dbReference type="OrthoDB" id="661148at2759"/>
<dbReference type="Pfam" id="PF16158">
    <property type="entry name" value="N_BRCA1_IG"/>
    <property type="match status" value="1"/>
</dbReference>
<dbReference type="GO" id="GO:0005776">
    <property type="term" value="C:autophagosome"/>
    <property type="evidence" value="ECO:0007669"/>
    <property type="project" value="UniProtKB-SubCell"/>
</dbReference>
<dbReference type="PANTHER" id="PTHR20930">
    <property type="entry name" value="OVARIAN CARCINOMA ANTIGEN CA125-RELATED"/>
    <property type="match status" value="1"/>
</dbReference>
<gene>
    <name evidence="4" type="ORF">LUZ63_017133</name>
</gene>
<organism evidence="4 5">
    <name type="scientific">Rhynchospora breviuscula</name>
    <dbReference type="NCBI Taxonomy" id="2022672"/>
    <lineage>
        <taxon>Eukaryota</taxon>
        <taxon>Viridiplantae</taxon>
        <taxon>Streptophyta</taxon>
        <taxon>Embryophyta</taxon>
        <taxon>Tracheophyta</taxon>
        <taxon>Spermatophyta</taxon>
        <taxon>Magnoliopsida</taxon>
        <taxon>Liliopsida</taxon>
        <taxon>Poales</taxon>
        <taxon>Cyperaceae</taxon>
        <taxon>Cyperoideae</taxon>
        <taxon>Rhynchosporeae</taxon>
        <taxon>Rhynchospora</taxon>
    </lineage>
</organism>
<dbReference type="EMBL" id="JAMQYH010000005">
    <property type="protein sequence ID" value="KAJ1685743.1"/>
    <property type="molecule type" value="Genomic_DNA"/>
</dbReference>
<dbReference type="Gene3D" id="2.60.40.10">
    <property type="entry name" value="Immunoglobulins"/>
    <property type="match status" value="1"/>
</dbReference>
<evidence type="ECO:0000313" key="5">
    <source>
        <dbReference type="Proteomes" id="UP001151287"/>
    </source>
</evidence>
<dbReference type="InterPro" id="IPR013783">
    <property type="entry name" value="Ig-like_fold"/>
</dbReference>
<dbReference type="PANTHER" id="PTHR20930:SF0">
    <property type="entry name" value="PROTEIN ILRUN"/>
    <property type="match status" value="1"/>
</dbReference>
<sequence>MATPEKVVINVKYGDNIKRINGSVNHGKVLDMNLAQLRSRIQECFNIAHDKGFNLTYIDEDGDTVLLGDDADLHDAAIKQGLNPLRIDIKLKHNSSPPQNPFSKINSEPIRATIISMVKEANQKRKITSVQESSTPCDKQLPYKFPRQAQVEPTLMHAQPNWATGVVPRHQMLIRNTFGGGQFSPATLPIMGGQVEPMIVGHSSKPNGDKCEVCGANLITGKCYKKKGKYKVCSTCYNRMVVCCEDFATPSYDLKIFASFDSVAQKDQIYFSRAYESSRSICGSQKCFVQDITIPVGTRLAPNTPFKKIWRVKNNSTLRMPYGTKLTKLCGIYGFITPWDVTLELRPYPMSKDPKIPQPDGLYVQESIDVSLDLKAPFCPGKYFAWYSLQSLAGSEFGEPFLVAVDVVANLSASQNETINNVTTESLSSNAATKTHAINVRPTTDTENNKVINKPEEPMSSHPAGNSGKQVVVVEEDDDSLEKTVEKLVEMGYIDKDMNRKVLRSNNNYDLGLAIDALECIQKDSPEVD</sequence>
<accession>A0A9Q0C1W8</accession>
<evidence type="ECO:0000313" key="4">
    <source>
        <dbReference type="EMBL" id="KAJ1685743.1"/>
    </source>
</evidence>
<dbReference type="Gene3D" id="1.10.8.10">
    <property type="entry name" value="DNA helicase RuvA subunit, C-terminal domain"/>
    <property type="match status" value="1"/>
</dbReference>
<protein>
    <recommendedName>
        <fullName evidence="3">UBA domain-containing protein</fullName>
    </recommendedName>
</protein>
<dbReference type="InterPro" id="IPR015940">
    <property type="entry name" value="UBA"/>
</dbReference>
<dbReference type="Pfam" id="PF00564">
    <property type="entry name" value="PB1"/>
    <property type="match status" value="1"/>
</dbReference>
<dbReference type="GO" id="GO:0031410">
    <property type="term" value="C:cytoplasmic vesicle"/>
    <property type="evidence" value="ECO:0007669"/>
    <property type="project" value="UniProtKB-KW"/>
</dbReference>
<dbReference type="Proteomes" id="UP001151287">
    <property type="component" value="Unassembled WGS sequence"/>
</dbReference>
<name>A0A9Q0C1W8_9POAL</name>
<dbReference type="SUPFAM" id="SSF54277">
    <property type="entry name" value="CAD &amp; PB1 domains"/>
    <property type="match status" value="1"/>
</dbReference>
<keyword evidence="5" id="KW-1185">Reference proteome</keyword>
<reference evidence="4" key="1">
    <citation type="journal article" date="2022" name="Cell">
        <title>Repeat-based holocentromeres influence genome architecture and karyotype evolution.</title>
        <authorList>
            <person name="Hofstatter P.G."/>
            <person name="Thangavel G."/>
            <person name="Lux T."/>
            <person name="Neumann P."/>
            <person name="Vondrak T."/>
            <person name="Novak P."/>
            <person name="Zhang M."/>
            <person name="Costa L."/>
            <person name="Castellani M."/>
            <person name="Scott A."/>
            <person name="Toegelov H."/>
            <person name="Fuchs J."/>
            <person name="Mata-Sucre Y."/>
            <person name="Dias Y."/>
            <person name="Vanzela A.L.L."/>
            <person name="Huettel B."/>
            <person name="Almeida C.C.S."/>
            <person name="Simkova H."/>
            <person name="Souza G."/>
            <person name="Pedrosa-Harand A."/>
            <person name="Macas J."/>
            <person name="Mayer K.F.X."/>
            <person name="Houben A."/>
            <person name="Marques A."/>
        </authorList>
    </citation>
    <scope>NUCLEOTIDE SEQUENCE</scope>
    <source>
        <strain evidence="4">RhyBre1mFocal</strain>
    </source>
</reference>
<dbReference type="Gene3D" id="3.10.20.90">
    <property type="entry name" value="Phosphatidylinositol 3-kinase Catalytic Subunit, Chain A, domain 1"/>
    <property type="match status" value="1"/>
</dbReference>
<dbReference type="CDD" id="cd14947">
    <property type="entry name" value="NBR1_like"/>
    <property type="match status" value="1"/>
</dbReference>
<dbReference type="PROSITE" id="PS50030">
    <property type="entry name" value="UBA"/>
    <property type="match status" value="1"/>
</dbReference>
<evidence type="ECO:0000256" key="1">
    <source>
        <dbReference type="ARBA" id="ARBA00004419"/>
    </source>
</evidence>
<dbReference type="InterPro" id="IPR032350">
    <property type="entry name" value="Nbr1_FW"/>
</dbReference>
<comment type="subcellular location">
    <subcellularLocation>
        <location evidence="1">Cytoplasmic vesicle</location>
        <location evidence="1">Autophagosome</location>
    </subcellularLocation>
</comment>
<dbReference type="SMART" id="SM00666">
    <property type="entry name" value="PB1"/>
    <property type="match status" value="1"/>
</dbReference>
<dbReference type="AlphaFoldDB" id="A0A9Q0C1W8"/>
<dbReference type="InterPro" id="IPR000270">
    <property type="entry name" value="PB1_dom"/>
</dbReference>
<evidence type="ECO:0000256" key="2">
    <source>
        <dbReference type="ARBA" id="ARBA00023329"/>
    </source>
</evidence>
<keyword evidence="2" id="KW-0968">Cytoplasmic vesicle</keyword>
<proteinExistence type="predicted"/>
<comment type="caution">
    <text evidence="4">The sequence shown here is derived from an EMBL/GenBank/DDBJ whole genome shotgun (WGS) entry which is preliminary data.</text>
</comment>